<dbReference type="InterPro" id="IPR001082">
    <property type="entry name" value="Pilin"/>
</dbReference>
<proteinExistence type="inferred from homology"/>
<dbReference type="GO" id="GO:0004222">
    <property type="term" value="F:metalloendopeptidase activity"/>
    <property type="evidence" value="ECO:0007669"/>
    <property type="project" value="InterPro"/>
</dbReference>
<evidence type="ECO:0000256" key="9">
    <source>
        <dbReference type="ARBA" id="ARBA00022989"/>
    </source>
</evidence>
<keyword evidence="4 12" id="KW-0645">Protease</keyword>
<dbReference type="GO" id="GO:0006508">
    <property type="term" value="P:proteolysis"/>
    <property type="evidence" value="ECO:0007669"/>
    <property type="project" value="UniProtKB-KW"/>
</dbReference>
<sequence>MDLIYKHEKKLFGWMLAISLLIWLGLIVGTVGVALVYLLLFFVAYCFAQSALISYLKGTAVKITWQQFPDLKERIDQSCQRLGLEHVPDAYLLQMGGVFNAFATRFLGTNFIVLYSDVVDALEAKPDAINFYIGHELGHIKRNHLRWAALLMPASIIPLLGAAYARAREYTCDRHGFHACDDLKSAQLGLAALAAGGKRWRQMNVAHYSAQAEESSGFWMSFHELVSDYPWLVKRMAVMRALAQGTEVRQPGRSKLAYVLALFIPRMGVGGAGALISVVAVAGVLAAVAIPAYQDYTAKARLAQAVAVGRAASAKVEGYFYANGSGPTTLEQAGFALNDPGHAIQEVRVDPGNGVVRVVLADATLRGKAIAFTPHLDENKKVAWHCGSEDIAPQLLPPGCRGD</sequence>
<feature type="transmembrane region" description="Helical" evidence="13">
    <location>
        <begin position="12"/>
        <end position="29"/>
    </location>
</feature>
<dbReference type="InterPro" id="IPR001915">
    <property type="entry name" value="Peptidase_M48"/>
</dbReference>
<dbReference type="InterPro" id="IPR045584">
    <property type="entry name" value="Pilin-like"/>
</dbReference>
<dbReference type="Proteomes" id="UP000534388">
    <property type="component" value="Unassembled WGS sequence"/>
</dbReference>
<dbReference type="AlphaFoldDB" id="A0A7W2ERU4"/>
<dbReference type="PANTHER" id="PTHR43221:SF1">
    <property type="entry name" value="PROTEASE HTPX"/>
    <property type="match status" value="1"/>
</dbReference>
<name>A0A7W2ERU4_9BURK</name>
<evidence type="ECO:0000313" key="15">
    <source>
        <dbReference type="EMBL" id="MBA5637462.1"/>
    </source>
</evidence>
<evidence type="ECO:0000256" key="13">
    <source>
        <dbReference type="SAM" id="Phobius"/>
    </source>
</evidence>
<dbReference type="InterPro" id="IPR050083">
    <property type="entry name" value="HtpX_protease"/>
</dbReference>
<keyword evidence="7 12" id="KW-0378">Hydrolase</keyword>
<feature type="domain" description="Peptidase M48" evidence="14">
    <location>
        <begin position="66"/>
        <end position="150"/>
    </location>
</feature>
<comment type="similarity">
    <text evidence="12">Belongs to the peptidase M48 family.</text>
</comment>
<dbReference type="Pfam" id="PF01435">
    <property type="entry name" value="Peptidase_M48"/>
    <property type="match status" value="1"/>
</dbReference>
<accession>A0A7W2ERU4</accession>
<dbReference type="GO" id="GO:0046872">
    <property type="term" value="F:metal ion binding"/>
    <property type="evidence" value="ECO:0007669"/>
    <property type="project" value="UniProtKB-KW"/>
</dbReference>
<keyword evidence="3" id="KW-1003">Cell membrane</keyword>
<evidence type="ECO:0000256" key="6">
    <source>
        <dbReference type="ARBA" id="ARBA00022723"/>
    </source>
</evidence>
<dbReference type="GO" id="GO:0005886">
    <property type="term" value="C:plasma membrane"/>
    <property type="evidence" value="ECO:0007669"/>
    <property type="project" value="UniProtKB-SubCell"/>
</dbReference>
<evidence type="ECO:0000259" key="14">
    <source>
        <dbReference type="Pfam" id="PF01435"/>
    </source>
</evidence>
<comment type="similarity">
    <text evidence="2">Belongs to the N-Me-Phe pilin family.</text>
</comment>
<evidence type="ECO:0000256" key="4">
    <source>
        <dbReference type="ARBA" id="ARBA00022670"/>
    </source>
</evidence>
<dbReference type="GO" id="GO:0007155">
    <property type="term" value="P:cell adhesion"/>
    <property type="evidence" value="ECO:0007669"/>
    <property type="project" value="InterPro"/>
</dbReference>
<evidence type="ECO:0000256" key="2">
    <source>
        <dbReference type="ARBA" id="ARBA00005233"/>
    </source>
</evidence>
<dbReference type="Gene3D" id="3.30.2010.10">
    <property type="entry name" value="Metalloproteases ('zincins'), catalytic domain"/>
    <property type="match status" value="1"/>
</dbReference>
<dbReference type="Pfam" id="PF00114">
    <property type="entry name" value="Pilin"/>
    <property type="match status" value="1"/>
</dbReference>
<dbReference type="CDD" id="cd07325">
    <property type="entry name" value="M48_Ste24p_like"/>
    <property type="match status" value="1"/>
</dbReference>
<comment type="subcellular location">
    <subcellularLocation>
        <location evidence="1">Cell membrane</location>
        <topology evidence="1">Multi-pass membrane protein</topology>
    </subcellularLocation>
</comment>
<evidence type="ECO:0000256" key="12">
    <source>
        <dbReference type="RuleBase" id="RU003983"/>
    </source>
</evidence>
<keyword evidence="9 13" id="KW-1133">Transmembrane helix</keyword>
<evidence type="ECO:0000256" key="3">
    <source>
        <dbReference type="ARBA" id="ARBA00022475"/>
    </source>
</evidence>
<keyword evidence="16" id="KW-1185">Reference proteome</keyword>
<dbReference type="PANTHER" id="PTHR43221">
    <property type="entry name" value="PROTEASE HTPX"/>
    <property type="match status" value="1"/>
</dbReference>
<keyword evidence="8 12" id="KW-0862">Zinc</keyword>
<dbReference type="EMBL" id="JACEZT010000005">
    <property type="protein sequence ID" value="MBA5637462.1"/>
    <property type="molecule type" value="Genomic_DNA"/>
</dbReference>
<dbReference type="Gene3D" id="3.30.700.10">
    <property type="entry name" value="Glycoprotein, Type 4 Pilin"/>
    <property type="match status" value="1"/>
</dbReference>
<evidence type="ECO:0000256" key="10">
    <source>
        <dbReference type="ARBA" id="ARBA00023049"/>
    </source>
</evidence>
<evidence type="ECO:0000256" key="8">
    <source>
        <dbReference type="ARBA" id="ARBA00022833"/>
    </source>
</evidence>
<reference evidence="15 16" key="1">
    <citation type="submission" date="2020-07" db="EMBL/GenBank/DDBJ databases">
        <title>Novel species isolated from subtropical streams in China.</title>
        <authorList>
            <person name="Lu H."/>
        </authorList>
    </citation>
    <scope>NUCLEOTIDE SEQUENCE [LARGE SCALE GENOMIC DNA]</scope>
    <source>
        <strain evidence="15 16">LX20W</strain>
    </source>
</reference>
<dbReference type="RefSeq" id="WP_182162054.1">
    <property type="nucleotide sequence ID" value="NZ_JACEZT010000005.1"/>
</dbReference>
<feature type="transmembrane region" description="Helical" evidence="13">
    <location>
        <begin position="147"/>
        <end position="165"/>
    </location>
</feature>
<organism evidence="15 16">
    <name type="scientific">Rugamonas brunnea</name>
    <dbReference type="NCBI Taxonomy" id="2758569"/>
    <lineage>
        <taxon>Bacteria</taxon>
        <taxon>Pseudomonadati</taxon>
        <taxon>Pseudomonadota</taxon>
        <taxon>Betaproteobacteria</taxon>
        <taxon>Burkholderiales</taxon>
        <taxon>Oxalobacteraceae</taxon>
        <taxon>Telluria group</taxon>
        <taxon>Rugamonas</taxon>
    </lineage>
</organism>
<dbReference type="GO" id="GO:0009289">
    <property type="term" value="C:pilus"/>
    <property type="evidence" value="ECO:0007669"/>
    <property type="project" value="InterPro"/>
</dbReference>
<keyword evidence="5 13" id="KW-0812">Transmembrane</keyword>
<keyword evidence="10 12" id="KW-0482">Metalloprotease</keyword>
<evidence type="ECO:0000256" key="7">
    <source>
        <dbReference type="ARBA" id="ARBA00022801"/>
    </source>
</evidence>
<keyword evidence="11 13" id="KW-0472">Membrane</keyword>
<feature type="transmembrane region" description="Helical" evidence="13">
    <location>
        <begin position="272"/>
        <end position="293"/>
    </location>
</feature>
<comment type="caution">
    <text evidence="15">The sequence shown here is derived from an EMBL/GenBank/DDBJ whole genome shotgun (WGS) entry which is preliminary data.</text>
</comment>
<feature type="transmembrane region" description="Helical" evidence="13">
    <location>
        <begin position="35"/>
        <end position="56"/>
    </location>
</feature>
<evidence type="ECO:0000313" key="16">
    <source>
        <dbReference type="Proteomes" id="UP000534388"/>
    </source>
</evidence>
<evidence type="ECO:0000256" key="11">
    <source>
        <dbReference type="ARBA" id="ARBA00023136"/>
    </source>
</evidence>
<protein>
    <submittedName>
        <fullName evidence="15">M48 family metalloprotease</fullName>
    </submittedName>
</protein>
<evidence type="ECO:0000256" key="1">
    <source>
        <dbReference type="ARBA" id="ARBA00004651"/>
    </source>
</evidence>
<comment type="cofactor">
    <cofactor evidence="12">
        <name>Zn(2+)</name>
        <dbReference type="ChEBI" id="CHEBI:29105"/>
    </cofactor>
    <text evidence="12">Binds 1 zinc ion per subunit.</text>
</comment>
<evidence type="ECO:0000256" key="5">
    <source>
        <dbReference type="ARBA" id="ARBA00022692"/>
    </source>
</evidence>
<gene>
    <name evidence="15" type="ORF">H3H37_10390</name>
</gene>
<keyword evidence="6" id="KW-0479">Metal-binding</keyword>
<dbReference type="SUPFAM" id="SSF54523">
    <property type="entry name" value="Pili subunits"/>
    <property type="match status" value="1"/>
</dbReference>